<dbReference type="SUPFAM" id="SSF51735">
    <property type="entry name" value="NAD(P)-binding Rossmann-fold domains"/>
    <property type="match status" value="1"/>
</dbReference>
<dbReference type="InterPro" id="IPR055170">
    <property type="entry name" value="GFO_IDH_MocA-like_dom"/>
</dbReference>
<dbReference type="Proteomes" id="UP000248916">
    <property type="component" value="Unassembled WGS sequence"/>
</dbReference>
<dbReference type="Pfam" id="PF22725">
    <property type="entry name" value="GFO_IDH_MocA_C3"/>
    <property type="match status" value="1"/>
</dbReference>
<dbReference type="EMBL" id="QKZL01000005">
    <property type="protein sequence ID" value="PZX17198.1"/>
    <property type="molecule type" value="Genomic_DNA"/>
</dbReference>
<organism evidence="3 4">
    <name type="scientific">Palleronia aestuarii</name>
    <dbReference type="NCBI Taxonomy" id="568105"/>
    <lineage>
        <taxon>Bacteria</taxon>
        <taxon>Pseudomonadati</taxon>
        <taxon>Pseudomonadota</taxon>
        <taxon>Alphaproteobacteria</taxon>
        <taxon>Rhodobacterales</taxon>
        <taxon>Roseobacteraceae</taxon>
        <taxon>Palleronia</taxon>
    </lineage>
</organism>
<keyword evidence="4" id="KW-1185">Reference proteome</keyword>
<dbReference type="GO" id="GO:0000166">
    <property type="term" value="F:nucleotide binding"/>
    <property type="evidence" value="ECO:0007669"/>
    <property type="project" value="InterPro"/>
</dbReference>
<evidence type="ECO:0000313" key="4">
    <source>
        <dbReference type="Proteomes" id="UP000248916"/>
    </source>
</evidence>
<dbReference type="InterPro" id="IPR000683">
    <property type="entry name" value="Gfo/Idh/MocA-like_OxRdtase_N"/>
</dbReference>
<dbReference type="Gene3D" id="3.30.360.10">
    <property type="entry name" value="Dihydrodipicolinate Reductase, domain 2"/>
    <property type="match status" value="1"/>
</dbReference>
<feature type="domain" description="Gfo/Idh/MocA-like oxidoreductase N-terminal" evidence="1">
    <location>
        <begin position="4"/>
        <end position="119"/>
    </location>
</feature>
<dbReference type="SUPFAM" id="SSF55347">
    <property type="entry name" value="Glyceraldehyde-3-phosphate dehydrogenase-like, C-terminal domain"/>
    <property type="match status" value="1"/>
</dbReference>
<dbReference type="Pfam" id="PF01408">
    <property type="entry name" value="GFO_IDH_MocA"/>
    <property type="match status" value="1"/>
</dbReference>
<accession>A0A2W7NAS8</accession>
<dbReference type="InterPro" id="IPR036291">
    <property type="entry name" value="NAD(P)-bd_dom_sf"/>
</dbReference>
<evidence type="ECO:0000259" key="2">
    <source>
        <dbReference type="Pfam" id="PF22725"/>
    </source>
</evidence>
<dbReference type="PANTHER" id="PTHR43708:SF8">
    <property type="entry name" value="OXIDOREDUCTASE"/>
    <property type="match status" value="1"/>
</dbReference>
<evidence type="ECO:0000313" key="3">
    <source>
        <dbReference type="EMBL" id="PZX17198.1"/>
    </source>
</evidence>
<dbReference type="InterPro" id="IPR051317">
    <property type="entry name" value="Gfo/Idh/MocA_oxidoreduct"/>
</dbReference>
<dbReference type="PANTHER" id="PTHR43708">
    <property type="entry name" value="CONSERVED EXPRESSED OXIDOREDUCTASE (EUROFUNG)"/>
    <property type="match status" value="1"/>
</dbReference>
<dbReference type="Gene3D" id="3.40.50.720">
    <property type="entry name" value="NAD(P)-binding Rossmann-like Domain"/>
    <property type="match status" value="1"/>
</dbReference>
<sequence length="340" mass="36777">MPPLRIALIGAGWVTAHHLDAYAAMPSDAVVVAVADPDTAAREARMEGFGIARGFDDAEAMLDALAGEIDAVDIASPREHHARHVALAVARGLPVLCQKPLAPDLAAAKRLVAELPAEARVMVHENWRFRPHYRTLARWIEAGRIGPPRQAIMRILTSGLVAREDGSRPALVRQPMMRGLDRMLLMEVMIHHVDALRFLLGPMQLLAARMGRDCSEIRGEDRATLMIAAGADGATTVTLVGDFMAHGRPAAAIDRLDLLGLDGAITLDDEGLWYRVGEEVVEHVPVDFAADYKASYRDAIAHFLAALRSGDPFETDPRDNLATLRIIEQAYAAAGPPGPA</sequence>
<protein>
    <submittedName>
        <fullName evidence="3">Putative dehydrogenase</fullName>
    </submittedName>
</protein>
<proteinExistence type="predicted"/>
<comment type="caution">
    <text evidence="3">The sequence shown here is derived from an EMBL/GenBank/DDBJ whole genome shotgun (WGS) entry which is preliminary data.</text>
</comment>
<dbReference type="RefSeq" id="WP_111536964.1">
    <property type="nucleotide sequence ID" value="NZ_QKZL01000005.1"/>
</dbReference>
<reference evidence="3 4" key="1">
    <citation type="submission" date="2018-06" db="EMBL/GenBank/DDBJ databases">
        <title>Genomic Encyclopedia of Archaeal and Bacterial Type Strains, Phase II (KMG-II): from individual species to whole genera.</title>
        <authorList>
            <person name="Goeker M."/>
        </authorList>
    </citation>
    <scope>NUCLEOTIDE SEQUENCE [LARGE SCALE GENOMIC DNA]</scope>
    <source>
        <strain evidence="3 4">DSM 22009</strain>
    </source>
</reference>
<feature type="domain" description="GFO/IDH/MocA-like oxidoreductase" evidence="2">
    <location>
        <begin position="133"/>
        <end position="264"/>
    </location>
</feature>
<name>A0A2W7NAS8_9RHOB</name>
<evidence type="ECO:0000259" key="1">
    <source>
        <dbReference type="Pfam" id="PF01408"/>
    </source>
</evidence>
<dbReference type="AlphaFoldDB" id="A0A2W7NAS8"/>
<dbReference type="OrthoDB" id="6183734at2"/>
<gene>
    <name evidence="3" type="ORF">LX81_01830</name>
</gene>